<dbReference type="Proteomes" id="UP000229897">
    <property type="component" value="Chromosome"/>
</dbReference>
<protein>
    <submittedName>
        <fullName evidence="2">Serine/threonine protein phosphatase</fullName>
    </submittedName>
</protein>
<dbReference type="InterPro" id="IPR001932">
    <property type="entry name" value="PPM-type_phosphatase-like_dom"/>
</dbReference>
<dbReference type="SMART" id="SM00331">
    <property type="entry name" value="PP2C_SIG"/>
    <property type="match status" value="1"/>
</dbReference>
<evidence type="ECO:0000313" key="3">
    <source>
        <dbReference type="Proteomes" id="UP000229897"/>
    </source>
</evidence>
<feature type="domain" description="PPM-type phosphatase" evidence="1">
    <location>
        <begin position="5"/>
        <end position="249"/>
    </location>
</feature>
<evidence type="ECO:0000259" key="1">
    <source>
        <dbReference type="PROSITE" id="PS51746"/>
    </source>
</evidence>
<sequence>MNDYKIEAGTAQHIGNRPEQTDRTALFTGARAPGYMMAVLADGVSGGATASDQVLLTAKQQFDNFKPGDDPSIERLQTLLREIVLETHTVLNLNALTSKTEAHTTFVGLVITPKGTAVWAHVGDSRLYRFTRAECAVRTSDLPYVEHLVGTDKLPLEAAKNHRHSKLLVNVLGNSRKEPFVAVGFHENLAAGDTFLLASDGLWHFFTDSELGAVTSKNTPRQASELLINKAVERAQGKGGNCTMAIIKLVKPPKEVPNYTVERMRRAV</sequence>
<dbReference type="PROSITE" id="PS51746">
    <property type="entry name" value="PPM_2"/>
    <property type="match status" value="1"/>
</dbReference>
<proteinExistence type="predicted"/>
<dbReference type="Gene3D" id="3.60.40.10">
    <property type="entry name" value="PPM-type phosphatase domain"/>
    <property type="match status" value="1"/>
</dbReference>
<dbReference type="OrthoDB" id="9801841at2"/>
<accession>A0A2D2DM44</accession>
<reference evidence="2" key="1">
    <citation type="submission" date="2017-10" db="EMBL/GenBank/DDBJ databases">
        <title>Massilia psychrophilum sp. nov., a novel purple-pigmented bacterium isolated from Tianshan glacier, Xinjiang Municipality, China.</title>
        <authorList>
            <person name="Wang H."/>
        </authorList>
    </citation>
    <scope>NUCLEOTIDE SEQUENCE [LARGE SCALE GENOMIC DNA]</scope>
    <source>
        <strain evidence="2">B2</strain>
    </source>
</reference>
<dbReference type="InterPro" id="IPR036457">
    <property type="entry name" value="PPM-type-like_dom_sf"/>
</dbReference>
<dbReference type="RefSeq" id="WP_099876354.1">
    <property type="nucleotide sequence ID" value="NZ_CP024608.1"/>
</dbReference>
<gene>
    <name evidence="2" type="ORF">CR152_17070</name>
</gene>
<keyword evidence="3" id="KW-1185">Reference proteome</keyword>
<dbReference type="SUPFAM" id="SSF81606">
    <property type="entry name" value="PP2C-like"/>
    <property type="match status" value="1"/>
</dbReference>
<dbReference type="AlphaFoldDB" id="A0A2D2DM44"/>
<dbReference type="SMART" id="SM00332">
    <property type="entry name" value="PP2Cc"/>
    <property type="match status" value="1"/>
</dbReference>
<dbReference type="EMBL" id="CP024608">
    <property type="protein sequence ID" value="ATQ76057.1"/>
    <property type="molecule type" value="Genomic_DNA"/>
</dbReference>
<organism evidence="2 3">
    <name type="scientific">Massilia violaceinigra</name>
    <dbReference type="NCBI Taxonomy" id="2045208"/>
    <lineage>
        <taxon>Bacteria</taxon>
        <taxon>Pseudomonadati</taxon>
        <taxon>Pseudomonadota</taxon>
        <taxon>Betaproteobacteria</taxon>
        <taxon>Burkholderiales</taxon>
        <taxon>Oxalobacteraceae</taxon>
        <taxon>Telluria group</taxon>
        <taxon>Massilia</taxon>
    </lineage>
</organism>
<evidence type="ECO:0000313" key="2">
    <source>
        <dbReference type="EMBL" id="ATQ76057.1"/>
    </source>
</evidence>
<dbReference type="KEGG" id="mass:CR152_17070"/>
<name>A0A2D2DM44_9BURK</name>